<comment type="caution">
    <text evidence="7">The sequence shown here is derived from an EMBL/GenBank/DDBJ whole genome shotgun (WGS) entry which is preliminary data.</text>
</comment>
<dbReference type="RefSeq" id="WP_389362846.1">
    <property type="nucleotide sequence ID" value="NZ_JBIACK010000011.1"/>
</dbReference>
<comment type="subcellular location">
    <subcellularLocation>
        <location evidence="1">Membrane</location>
        <topology evidence="1">Multi-pass membrane protein</topology>
    </subcellularLocation>
</comment>
<evidence type="ECO:0000256" key="3">
    <source>
        <dbReference type="ARBA" id="ARBA00022989"/>
    </source>
</evidence>
<feature type="transmembrane region" description="Helical" evidence="5">
    <location>
        <begin position="171"/>
        <end position="191"/>
    </location>
</feature>
<feature type="transmembrane region" description="Helical" evidence="5">
    <location>
        <begin position="129"/>
        <end position="150"/>
    </location>
</feature>
<evidence type="ECO:0000256" key="4">
    <source>
        <dbReference type="ARBA" id="ARBA00023136"/>
    </source>
</evidence>
<evidence type="ECO:0000313" key="7">
    <source>
        <dbReference type="EMBL" id="MFE8702841.1"/>
    </source>
</evidence>
<reference evidence="7 8" key="1">
    <citation type="submission" date="2024-08" db="EMBL/GenBank/DDBJ databases">
        <title>Two novel Cytobacillus novel species.</title>
        <authorList>
            <person name="Liu G."/>
        </authorList>
    </citation>
    <scope>NUCLEOTIDE SEQUENCE [LARGE SCALE GENOMIC DNA]</scope>
    <source>
        <strain evidence="7 8">FJAT-54145</strain>
    </source>
</reference>
<proteinExistence type="predicted"/>
<dbReference type="Proteomes" id="UP001601059">
    <property type="component" value="Unassembled WGS sequence"/>
</dbReference>
<organism evidence="7 8">
    <name type="scientific">Cytobacillus spartinae</name>
    <dbReference type="NCBI Taxonomy" id="3299023"/>
    <lineage>
        <taxon>Bacteria</taxon>
        <taxon>Bacillati</taxon>
        <taxon>Bacillota</taxon>
        <taxon>Bacilli</taxon>
        <taxon>Bacillales</taxon>
        <taxon>Bacillaceae</taxon>
        <taxon>Cytobacillus</taxon>
    </lineage>
</organism>
<feature type="domain" description="Sodium/calcium exchanger membrane region" evidence="6">
    <location>
        <begin position="176"/>
        <end position="316"/>
    </location>
</feature>
<dbReference type="Pfam" id="PF01699">
    <property type="entry name" value="Na_Ca_ex"/>
    <property type="match status" value="2"/>
</dbReference>
<evidence type="ECO:0000256" key="2">
    <source>
        <dbReference type="ARBA" id="ARBA00022692"/>
    </source>
</evidence>
<evidence type="ECO:0000259" key="6">
    <source>
        <dbReference type="Pfam" id="PF01699"/>
    </source>
</evidence>
<keyword evidence="2 5" id="KW-0812">Transmembrane</keyword>
<dbReference type="PANTHER" id="PTHR10846">
    <property type="entry name" value="SODIUM/POTASSIUM/CALCIUM EXCHANGER"/>
    <property type="match status" value="1"/>
</dbReference>
<feature type="domain" description="Sodium/calcium exchanger membrane region" evidence="6">
    <location>
        <begin position="3"/>
        <end position="150"/>
    </location>
</feature>
<feature type="transmembrane region" description="Helical" evidence="5">
    <location>
        <begin position="246"/>
        <end position="266"/>
    </location>
</feature>
<accession>A0ABW6KF97</accession>
<dbReference type="NCBIfam" id="TIGR00367">
    <property type="entry name" value="calcium/sodium antiporter"/>
    <property type="match status" value="1"/>
</dbReference>
<feature type="transmembrane region" description="Helical" evidence="5">
    <location>
        <begin position="301"/>
        <end position="317"/>
    </location>
</feature>
<dbReference type="PANTHER" id="PTHR10846:SF8">
    <property type="entry name" value="INNER MEMBRANE PROTEIN YRBG"/>
    <property type="match status" value="1"/>
</dbReference>
<dbReference type="InterPro" id="IPR004837">
    <property type="entry name" value="NaCa_Exmemb"/>
</dbReference>
<protein>
    <submittedName>
        <fullName evidence="7">Calcium/sodium antiporter</fullName>
    </submittedName>
</protein>
<feature type="transmembrane region" description="Helical" evidence="5">
    <location>
        <begin position="105"/>
        <end position="123"/>
    </location>
</feature>
<evidence type="ECO:0000256" key="5">
    <source>
        <dbReference type="SAM" id="Phobius"/>
    </source>
</evidence>
<dbReference type="Gene3D" id="1.20.1420.30">
    <property type="entry name" value="NCX, central ion-binding region"/>
    <property type="match status" value="1"/>
</dbReference>
<feature type="transmembrane region" description="Helical" evidence="5">
    <location>
        <begin position="272"/>
        <end position="289"/>
    </location>
</feature>
<evidence type="ECO:0000256" key="1">
    <source>
        <dbReference type="ARBA" id="ARBA00004141"/>
    </source>
</evidence>
<evidence type="ECO:0000313" key="8">
    <source>
        <dbReference type="Proteomes" id="UP001601059"/>
    </source>
</evidence>
<dbReference type="EMBL" id="JBIACK010000011">
    <property type="protein sequence ID" value="MFE8702841.1"/>
    <property type="molecule type" value="Genomic_DNA"/>
</dbReference>
<gene>
    <name evidence="7" type="ORF">ACFYKX_19740</name>
</gene>
<dbReference type="InterPro" id="IPR044880">
    <property type="entry name" value="NCX_ion-bd_dom_sf"/>
</dbReference>
<feature type="transmembrane region" description="Helical" evidence="5">
    <location>
        <begin position="211"/>
        <end position="234"/>
    </location>
</feature>
<name>A0ABW6KF97_9BACI</name>
<sequence length="319" mass="34208">MTYILLLVGFALLIKGADYFVEGASKIAQSLNVSPLLIGLTIVAFGTSSPEATVSIVAALEQNAGVAIGNVVGSNIFNITFVVGVTALLNPLTVESETIRKEIPFTLLASIALIVLISDISLQSFQNNFITRSDGLIFLLFFAIFLYYIFEVARNSRDQMKESPKAQKEKTFSGKSVLFTILGLAAIIFGGDLVVDNASKIAISFGMSETLVGLTIVAVGTSLPELITSVTAALKKESEIALGNIVGSNIFNILFVLGAASVISPLAVDSKIFIDVLLMILLTGVLLIFSRTHFKIGKYEGIFLASAYILYMVYIIIRN</sequence>
<keyword evidence="8" id="KW-1185">Reference proteome</keyword>
<feature type="transmembrane region" description="Helical" evidence="5">
    <location>
        <begin position="76"/>
        <end position="93"/>
    </location>
</feature>
<keyword evidence="3 5" id="KW-1133">Transmembrane helix</keyword>
<dbReference type="InterPro" id="IPR004481">
    <property type="entry name" value="K/Na/Ca-exchanger"/>
</dbReference>
<keyword evidence="4 5" id="KW-0472">Membrane</keyword>